<feature type="domain" description="Histidine kinase" evidence="3">
    <location>
        <begin position="302"/>
        <end position="516"/>
    </location>
</feature>
<dbReference type="SMART" id="SM00387">
    <property type="entry name" value="HATPase_c"/>
    <property type="match status" value="1"/>
</dbReference>
<dbReference type="SUPFAM" id="SSF55874">
    <property type="entry name" value="ATPase domain of HSP90 chaperone/DNA topoisomerase II/histidine kinase"/>
    <property type="match status" value="1"/>
</dbReference>
<dbReference type="Pfam" id="PF26131">
    <property type="entry name" value="PAS-like"/>
    <property type="match status" value="1"/>
</dbReference>
<accession>A0A8H3VDG9</accession>
<dbReference type="InterPro" id="IPR035965">
    <property type="entry name" value="PAS-like_dom_sf"/>
</dbReference>
<evidence type="ECO:0000313" key="7">
    <source>
        <dbReference type="Proteomes" id="UP000433883"/>
    </source>
</evidence>
<evidence type="ECO:0000256" key="1">
    <source>
        <dbReference type="ARBA" id="ARBA00022553"/>
    </source>
</evidence>
<keyword evidence="1 2" id="KW-0597">Phosphoprotein</keyword>
<dbReference type="CDD" id="cd17546">
    <property type="entry name" value="REC_hyHK_CKI1_RcsC-like"/>
    <property type="match status" value="1"/>
</dbReference>
<evidence type="ECO:0000313" key="6">
    <source>
        <dbReference type="EMBL" id="KAE9989360.1"/>
    </source>
</evidence>
<dbReference type="InterPro" id="IPR050956">
    <property type="entry name" value="2C_system_His_kinase"/>
</dbReference>
<dbReference type="InterPro" id="IPR003594">
    <property type="entry name" value="HATPase_dom"/>
</dbReference>
<dbReference type="InterPro" id="IPR004358">
    <property type="entry name" value="Sig_transdc_His_kin-like_C"/>
</dbReference>
<dbReference type="PANTHER" id="PTHR43719">
    <property type="entry name" value="TWO-COMPONENT HISTIDINE KINASE"/>
    <property type="match status" value="1"/>
</dbReference>
<dbReference type="PROSITE" id="PS50109">
    <property type="entry name" value="HIS_KIN"/>
    <property type="match status" value="1"/>
</dbReference>
<name>A0A8H3VDG9_VENIN</name>
<dbReference type="Gene3D" id="3.30.565.10">
    <property type="entry name" value="Histidine kinase-like ATPase, C-terminal domain"/>
    <property type="match status" value="1"/>
</dbReference>
<evidence type="ECO:0000256" key="2">
    <source>
        <dbReference type="PROSITE-ProRule" id="PRU00169"/>
    </source>
</evidence>
<dbReference type="InterPro" id="IPR058846">
    <property type="entry name" value="PAS-like"/>
</dbReference>
<dbReference type="Gene3D" id="3.40.50.2300">
    <property type="match status" value="1"/>
</dbReference>
<dbReference type="InterPro" id="IPR001789">
    <property type="entry name" value="Sig_transdc_resp-reg_receiver"/>
</dbReference>
<dbReference type="SUPFAM" id="SSF55785">
    <property type="entry name" value="PYP-like sensor domain (PAS domain)"/>
    <property type="match status" value="1"/>
</dbReference>
<dbReference type="EMBL" id="WNWQ01000005">
    <property type="protein sequence ID" value="KAE9985648.1"/>
    <property type="molecule type" value="Genomic_DNA"/>
</dbReference>
<proteinExistence type="predicted"/>
<dbReference type="GO" id="GO:0016772">
    <property type="term" value="F:transferase activity, transferring phosphorus-containing groups"/>
    <property type="evidence" value="ECO:0007669"/>
    <property type="project" value="InterPro"/>
</dbReference>
<dbReference type="AlphaFoldDB" id="A0A8H3VDG9"/>
<dbReference type="InterPro" id="IPR005467">
    <property type="entry name" value="His_kinase_dom"/>
</dbReference>
<evidence type="ECO:0000259" key="3">
    <source>
        <dbReference type="PROSITE" id="PS50109"/>
    </source>
</evidence>
<evidence type="ECO:0000313" key="8">
    <source>
        <dbReference type="Proteomes" id="UP000490939"/>
    </source>
</evidence>
<protein>
    <recommendedName>
        <fullName evidence="9">Histidine kinase</fullName>
    </recommendedName>
</protein>
<evidence type="ECO:0000313" key="5">
    <source>
        <dbReference type="EMBL" id="KAE9985648.1"/>
    </source>
</evidence>
<dbReference type="PRINTS" id="PR00344">
    <property type="entry name" value="BCTRLSENSOR"/>
</dbReference>
<dbReference type="GO" id="GO:0000160">
    <property type="term" value="P:phosphorelay signal transduction system"/>
    <property type="evidence" value="ECO:0007669"/>
    <property type="project" value="InterPro"/>
</dbReference>
<dbReference type="InterPro" id="IPR011006">
    <property type="entry name" value="CheY-like_superfamily"/>
</dbReference>
<dbReference type="SMART" id="SM00448">
    <property type="entry name" value="REC"/>
    <property type="match status" value="1"/>
</dbReference>
<sequence length="683" mass="77321">MLEDTPLSIPVEGFDDSLPELSVFLDCDPHPTFIIPIDSHRPISFRLRFANRAFLRHEHWQTRIAADDAASAAFRAWAQALAHWRDIWDYEDCSWSAFTLHSKWKVIRMLPGSERPRISRQPSSEPKQKDVWDLQREASLADAQLKSLRCMMEMSDVGVFEYDLTGTLMRGSESWYKLSNHPRDLTAHQDFSFVDLVYPADVSLVISRWNKLLQKEPVTFEMRWKAPPRPSPTNPEIMEDFQWVLSACVPILDDAGELISIAGNTIDISAQKRIQEVQGRRIEEALEAKRQAQNFIDMTSHEVVDDILTLSKLDSNLILVTPVRVQPVRVVQEGIKIVSLECAKDDIELEFREDPSLQEVGGKWSMMDSSRFLQVLLNLLTNATKFTRDRPTRKITVSLGASFKRPPEIWDGVKFAPSSNKTRRDIRDDIEWGHGRKVYLWLEVDDTGVGLTEGEQSHLFTKFSQASPRTHVTYGGSGLGLFISKSLAEMHGRGCIGVRSQSDIGSTFAFFIGIRVAMDQGLEEVTGRPMLRRQQSIEARVRTAHYTILLVEDNLINASFVLAQQLRRAGCIVHVAGHGKEALDFLTTTRFWRGLENCGRDLSVILMDIEMPVMDGITACKEMRKLQHTGDVISHVPIISVSANARSGQVSSAREAGMDDSISKPFRLPELLPKIETLAKKWD</sequence>
<feature type="modified residue" description="4-aspartylphosphate" evidence="2">
    <location>
        <position position="608"/>
    </location>
</feature>
<evidence type="ECO:0000259" key="4">
    <source>
        <dbReference type="PROSITE" id="PS50110"/>
    </source>
</evidence>
<dbReference type="EMBL" id="WNWR01000191">
    <property type="protein sequence ID" value="KAE9989360.1"/>
    <property type="molecule type" value="Genomic_DNA"/>
</dbReference>
<comment type="caution">
    <text evidence="5">The sequence shown here is derived from an EMBL/GenBank/DDBJ whole genome shotgun (WGS) entry which is preliminary data.</text>
</comment>
<dbReference type="Proteomes" id="UP000433883">
    <property type="component" value="Unassembled WGS sequence"/>
</dbReference>
<keyword evidence="8" id="KW-1185">Reference proteome</keyword>
<dbReference type="PROSITE" id="PS50110">
    <property type="entry name" value="RESPONSE_REGULATORY"/>
    <property type="match status" value="1"/>
</dbReference>
<dbReference type="Proteomes" id="UP000490939">
    <property type="component" value="Unassembled WGS sequence"/>
</dbReference>
<dbReference type="SUPFAM" id="SSF52172">
    <property type="entry name" value="CheY-like"/>
    <property type="match status" value="1"/>
</dbReference>
<dbReference type="InterPro" id="IPR036890">
    <property type="entry name" value="HATPase_C_sf"/>
</dbReference>
<feature type="domain" description="Response regulatory" evidence="4">
    <location>
        <begin position="548"/>
        <end position="679"/>
    </location>
</feature>
<dbReference type="Pfam" id="PF00072">
    <property type="entry name" value="Response_reg"/>
    <property type="match status" value="1"/>
</dbReference>
<dbReference type="Pfam" id="PF02518">
    <property type="entry name" value="HATPase_c"/>
    <property type="match status" value="1"/>
</dbReference>
<dbReference type="PANTHER" id="PTHR43719:SF30">
    <property type="entry name" value="TWO-COMPONENT SYSTEM RESPONSE REGULATOR"/>
    <property type="match status" value="1"/>
</dbReference>
<organism evidence="5 7">
    <name type="scientific">Venturia inaequalis</name>
    <name type="common">Apple scab fungus</name>
    <dbReference type="NCBI Taxonomy" id="5025"/>
    <lineage>
        <taxon>Eukaryota</taxon>
        <taxon>Fungi</taxon>
        <taxon>Dikarya</taxon>
        <taxon>Ascomycota</taxon>
        <taxon>Pezizomycotina</taxon>
        <taxon>Dothideomycetes</taxon>
        <taxon>Pleosporomycetidae</taxon>
        <taxon>Venturiales</taxon>
        <taxon>Venturiaceae</taxon>
        <taxon>Venturia</taxon>
    </lineage>
</organism>
<dbReference type="Gene3D" id="3.30.450.20">
    <property type="entry name" value="PAS domain"/>
    <property type="match status" value="1"/>
</dbReference>
<gene>
    <name evidence="5" type="ORF">BLS_006731</name>
    <name evidence="6" type="ORF">EG327_002837</name>
</gene>
<reference evidence="5 7" key="1">
    <citation type="submission" date="2019-11" db="EMBL/GenBank/DDBJ databases">
        <title>Venturia inaequalis Genome Resource.</title>
        <authorList>
            <person name="Lichtner F.J."/>
        </authorList>
    </citation>
    <scope>NUCLEOTIDE SEQUENCE [LARGE SCALE GENOMIC DNA]</scope>
    <source>
        <strain evidence="5">Bline_iso_100314</strain>
        <strain evidence="6 8">DMI_063113</strain>
    </source>
</reference>
<evidence type="ECO:0008006" key="9">
    <source>
        <dbReference type="Google" id="ProtNLM"/>
    </source>
</evidence>